<comment type="caution">
    <text evidence="5">The sequence shown here is derived from an EMBL/GenBank/DDBJ whole genome shotgun (WGS) entry which is preliminary data.</text>
</comment>
<dbReference type="PANTHER" id="PTHR42788">
    <property type="entry name" value="TAURINE IMPORT ATP-BINDING PROTEIN-RELATED"/>
    <property type="match status" value="1"/>
</dbReference>
<dbReference type="Gene3D" id="3.40.50.300">
    <property type="entry name" value="P-loop containing nucleotide triphosphate hydrolases"/>
    <property type="match status" value="1"/>
</dbReference>
<dbReference type="InterPro" id="IPR003593">
    <property type="entry name" value="AAA+_ATPase"/>
</dbReference>
<dbReference type="GO" id="GO:0016887">
    <property type="term" value="F:ATP hydrolysis activity"/>
    <property type="evidence" value="ECO:0007669"/>
    <property type="project" value="InterPro"/>
</dbReference>
<protein>
    <submittedName>
        <fullName evidence="5">Nitrate ABC transporter ATP-binding protein</fullName>
    </submittedName>
</protein>
<evidence type="ECO:0000259" key="4">
    <source>
        <dbReference type="PROSITE" id="PS50893"/>
    </source>
</evidence>
<dbReference type="RefSeq" id="WP_070939911.1">
    <property type="nucleotide sequence ID" value="NZ_MLIK01000024.1"/>
</dbReference>
<feature type="domain" description="ABC transporter" evidence="4">
    <location>
        <begin position="6"/>
        <end position="231"/>
    </location>
</feature>
<proteinExistence type="predicted"/>
<dbReference type="SMART" id="SM00382">
    <property type="entry name" value="AAA"/>
    <property type="match status" value="1"/>
</dbReference>
<evidence type="ECO:0000313" key="5">
    <source>
        <dbReference type="EMBL" id="OHU19264.1"/>
    </source>
</evidence>
<dbReference type="GO" id="GO:0005524">
    <property type="term" value="F:ATP binding"/>
    <property type="evidence" value="ECO:0007669"/>
    <property type="project" value="UniProtKB-KW"/>
</dbReference>
<dbReference type="SUPFAM" id="SSF52540">
    <property type="entry name" value="P-loop containing nucleoside triphosphate hydrolases"/>
    <property type="match status" value="1"/>
</dbReference>
<dbReference type="InterPro" id="IPR017871">
    <property type="entry name" value="ABC_transporter-like_CS"/>
</dbReference>
<dbReference type="STRING" id="948102.BKG76_22640"/>
<dbReference type="PROSITE" id="PS00211">
    <property type="entry name" value="ABC_TRANSPORTER_1"/>
    <property type="match status" value="1"/>
</dbReference>
<reference evidence="5 6" key="1">
    <citation type="submission" date="2016-10" db="EMBL/GenBank/DDBJ databases">
        <title>Evaluation of Human, Veterinary and Environmental Mycobacterium chelonae Isolates by Core Genome Phylogenomic Analysis, Targeted Gene Comparison, and Anti-microbial Susceptibility Patterns: A Tale of Mistaken Identities.</title>
        <authorList>
            <person name="Fogelson S.B."/>
            <person name="Camus A.C."/>
            <person name="Lorenz W."/>
            <person name="Vasireddy R."/>
            <person name="Vasireddy S."/>
            <person name="Smith T."/>
            <person name="Brown-Elliott B.A."/>
            <person name="Wallace R.J.Jr."/>
            <person name="Hasan N.A."/>
            <person name="Reischl U."/>
            <person name="Sanchez S."/>
        </authorList>
    </citation>
    <scope>NUCLEOTIDE SEQUENCE [LARGE SCALE GENOMIC DNA]</scope>
    <source>
        <strain evidence="5 6">1559</strain>
    </source>
</reference>
<dbReference type="Pfam" id="PF00005">
    <property type="entry name" value="ABC_tran"/>
    <property type="match status" value="1"/>
</dbReference>
<evidence type="ECO:0000313" key="6">
    <source>
        <dbReference type="Proteomes" id="UP000179616"/>
    </source>
</evidence>
<dbReference type="Proteomes" id="UP000179616">
    <property type="component" value="Unassembled WGS sequence"/>
</dbReference>
<accession>A0A1S1L3Z2</accession>
<dbReference type="GeneID" id="57169621"/>
<dbReference type="OrthoDB" id="8773773at2"/>
<dbReference type="EMBL" id="MLIK01000024">
    <property type="protein sequence ID" value="OHU19264.1"/>
    <property type="molecule type" value="Genomic_DNA"/>
</dbReference>
<keyword evidence="2" id="KW-0547">Nucleotide-binding</keyword>
<sequence>MGTDAVRVANGAKHFGSTTAFRDVDVHVASGEFLAILGPSGSGKSTLLRVLAGLEELSAGTVVWASEGGRPRTGVVFQDPLLMPWLTVAENIAFAKRFAVHRSGFDDVYVQNLVQHFGLQQLADRYPDQLSGGQAQRVAILRAAATRPGLLLLDEPFSALDPVTRADLQAWLVKLAGELSVTVVLVTHDVDEALALADRVILLGENGRIRQEWTLDDNTGEHPRIRAEILVRYQPIVTGLL</sequence>
<evidence type="ECO:0000256" key="3">
    <source>
        <dbReference type="ARBA" id="ARBA00022840"/>
    </source>
</evidence>
<dbReference type="PROSITE" id="PS50893">
    <property type="entry name" value="ABC_TRANSPORTER_2"/>
    <property type="match status" value="1"/>
</dbReference>
<keyword evidence="3 5" id="KW-0067">ATP-binding</keyword>
<dbReference type="InterPro" id="IPR050166">
    <property type="entry name" value="ABC_transporter_ATP-bind"/>
</dbReference>
<dbReference type="PANTHER" id="PTHR42788:SF19">
    <property type="entry name" value="ALIPHATIC SULFONATES IMPORT ATP-BINDING PROTEIN SSUB 2"/>
    <property type="match status" value="1"/>
</dbReference>
<dbReference type="InterPro" id="IPR003439">
    <property type="entry name" value="ABC_transporter-like_ATP-bd"/>
</dbReference>
<gene>
    <name evidence="5" type="ORF">BKG76_22640</name>
</gene>
<organism evidence="5 6">
    <name type="scientific">Mycobacteroides franklinii</name>
    <dbReference type="NCBI Taxonomy" id="948102"/>
    <lineage>
        <taxon>Bacteria</taxon>
        <taxon>Bacillati</taxon>
        <taxon>Actinomycetota</taxon>
        <taxon>Actinomycetes</taxon>
        <taxon>Mycobacteriales</taxon>
        <taxon>Mycobacteriaceae</taxon>
        <taxon>Mycobacteroides</taxon>
    </lineage>
</organism>
<dbReference type="InterPro" id="IPR027417">
    <property type="entry name" value="P-loop_NTPase"/>
</dbReference>
<keyword evidence="1" id="KW-0813">Transport</keyword>
<evidence type="ECO:0000256" key="1">
    <source>
        <dbReference type="ARBA" id="ARBA00022448"/>
    </source>
</evidence>
<dbReference type="AlphaFoldDB" id="A0A1S1L3Z2"/>
<evidence type="ECO:0000256" key="2">
    <source>
        <dbReference type="ARBA" id="ARBA00022741"/>
    </source>
</evidence>
<name>A0A1S1L3Z2_9MYCO</name>